<accession>A0A926L820</accession>
<proteinExistence type="inferred from homology"/>
<dbReference type="EMBL" id="JACVQF010000200">
    <property type="protein sequence ID" value="MBD0421788.1"/>
    <property type="molecule type" value="Genomic_DNA"/>
</dbReference>
<dbReference type="RefSeq" id="WP_188182735.1">
    <property type="nucleotide sequence ID" value="NZ_JACVQF010000200.1"/>
</dbReference>
<dbReference type="AlphaFoldDB" id="A0A926L820"/>
<evidence type="ECO:0000256" key="2">
    <source>
        <dbReference type="ARBA" id="ARBA00006472"/>
    </source>
</evidence>
<organism evidence="7 8">
    <name type="scientific">Streptomyces griseicoloratus</name>
    <dbReference type="NCBI Taxonomy" id="2752516"/>
    <lineage>
        <taxon>Bacteria</taxon>
        <taxon>Bacillati</taxon>
        <taxon>Actinomycetota</taxon>
        <taxon>Actinomycetes</taxon>
        <taxon>Kitasatosporales</taxon>
        <taxon>Streptomycetaceae</taxon>
        <taxon>Streptomyces</taxon>
    </lineage>
</organism>
<comment type="catalytic activity">
    <reaction evidence="1">
        <text>(4aS,6R)-4a-hydroxy-L-erythro-5,6,7,8-tetrahydrobiopterin = (6R)-L-erythro-6,7-dihydrobiopterin + H2O</text>
        <dbReference type="Rhea" id="RHEA:11920"/>
        <dbReference type="ChEBI" id="CHEBI:15377"/>
        <dbReference type="ChEBI" id="CHEBI:15642"/>
        <dbReference type="ChEBI" id="CHEBI:43120"/>
        <dbReference type="EC" id="4.2.1.96"/>
    </reaction>
</comment>
<evidence type="ECO:0000256" key="1">
    <source>
        <dbReference type="ARBA" id="ARBA00001554"/>
    </source>
</evidence>
<dbReference type="Pfam" id="PF01329">
    <property type="entry name" value="Pterin_4a"/>
    <property type="match status" value="1"/>
</dbReference>
<reference evidence="7" key="2">
    <citation type="submission" date="2020-09" db="EMBL/GenBank/DDBJ databases">
        <authorList>
            <person name="Luo X."/>
        </authorList>
    </citation>
    <scope>NUCLEOTIDE SEQUENCE</scope>
    <source>
        <strain evidence="7">TRM S81-3</strain>
    </source>
</reference>
<reference evidence="7" key="1">
    <citation type="submission" date="2020-09" db="EMBL/GenBank/DDBJ databases">
        <title>Streptomyces grisecoloratus sp. nov., isolated from cotton soil.</title>
        <authorList>
            <person name="Xing L."/>
        </authorList>
    </citation>
    <scope>NUCLEOTIDE SEQUENCE</scope>
    <source>
        <strain evidence="7">TRM S81-3</strain>
    </source>
</reference>
<evidence type="ECO:0000256" key="3">
    <source>
        <dbReference type="ARBA" id="ARBA00013252"/>
    </source>
</evidence>
<keyword evidence="5" id="KW-0456">Lyase</keyword>
<comment type="caution">
    <text evidence="7">The sequence shown here is derived from an EMBL/GenBank/DDBJ whole genome shotgun (WGS) entry which is preliminary data.</text>
</comment>
<dbReference type="InterPro" id="IPR018727">
    <property type="entry name" value="DUF2267"/>
</dbReference>
<evidence type="ECO:0000313" key="8">
    <source>
        <dbReference type="Proteomes" id="UP000621210"/>
    </source>
</evidence>
<evidence type="ECO:0000313" key="7">
    <source>
        <dbReference type="EMBL" id="MBD0421788.1"/>
    </source>
</evidence>
<protein>
    <recommendedName>
        <fullName evidence="4">Putative pterin-4-alpha-carbinolamine dehydratase</fullName>
        <ecNumber evidence="3">4.2.1.96</ecNumber>
    </recommendedName>
</protein>
<dbReference type="SUPFAM" id="SSF55248">
    <property type="entry name" value="PCD-like"/>
    <property type="match status" value="1"/>
</dbReference>
<dbReference type="InterPro" id="IPR036428">
    <property type="entry name" value="PCD_sf"/>
</dbReference>
<evidence type="ECO:0000256" key="4">
    <source>
        <dbReference type="ARBA" id="ARBA00021735"/>
    </source>
</evidence>
<keyword evidence="8" id="KW-1185">Reference proteome</keyword>
<dbReference type="Gene3D" id="3.30.1360.20">
    <property type="entry name" value="Transcriptional coactivator/pterin dehydratase"/>
    <property type="match status" value="1"/>
</dbReference>
<evidence type="ECO:0000256" key="5">
    <source>
        <dbReference type="ARBA" id="ARBA00023239"/>
    </source>
</evidence>
<dbReference type="Gene3D" id="1.10.490.110">
    <property type="entry name" value="Uncharacterized conserved protein DUF2267"/>
    <property type="match status" value="1"/>
</dbReference>
<dbReference type="Proteomes" id="UP000621210">
    <property type="component" value="Unassembled WGS sequence"/>
</dbReference>
<dbReference type="GO" id="GO:0008124">
    <property type="term" value="F:4-alpha-hydroxytetrahydrobiopterin dehydratase activity"/>
    <property type="evidence" value="ECO:0007669"/>
    <property type="project" value="UniProtKB-EC"/>
</dbReference>
<dbReference type="InterPro" id="IPR038282">
    <property type="entry name" value="DUF2267_sf"/>
</dbReference>
<evidence type="ECO:0000256" key="6">
    <source>
        <dbReference type="SAM" id="MobiDB-lite"/>
    </source>
</evidence>
<dbReference type="GO" id="GO:0006729">
    <property type="term" value="P:tetrahydrobiopterin biosynthetic process"/>
    <property type="evidence" value="ECO:0007669"/>
    <property type="project" value="InterPro"/>
</dbReference>
<sequence length="238" mass="25825">MVAHERLTEEVASRAHLSKADDAAHTVRVVVAGLAHRLDMPLRQRLRQAMPGPERDAAYAIVPPAHDTPAGLLEEVARNLQTPQERADRLTHAVLSVIADEDPALGRALREGLAPSYAELFTAPESSPERLSAAGDAPAPLSNEEVRTELRRRPQWSGDSHRLTRTVGLPADRTAPLLRQVEKDARELRHKVDHTTTGDGITFTLRTRSVDAVTRADLEMADRIDAAVDAVGSGGHPG</sequence>
<dbReference type="InterPro" id="IPR001533">
    <property type="entry name" value="Pterin_deHydtase"/>
</dbReference>
<comment type="similarity">
    <text evidence="2">Belongs to the pterin-4-alpha-carbinolamine dehydratase family.</text>
</comment>
<dbReference type="EC" id="4.2.1.96" evidence="3"/>
<feature type="region of interest" description="Disordered" evidence="6">
    <location>
        <begin position="124"/>
        <end position="162"/>
    </location>
</feature>
<dbReference type="Pfam" id="PF10025">
    <property type="entry name" value="DUF2267"/>
    <property type="match status" value="1"/>
</dbReference>
<name>A0A926L820_9ACTN</name>
<gene>
    <name evidence="7" type="ORF">H0H10_21970</name>
</gene>